<keyword evidence="6" id="KW-0229">DNA integration</keyword>
<dbReference type="Gene3D" id="3.30.420.10">
    <property type="entry name" value="Ribonuclease H-like superfamily/Ribonuclease H"/>
    <property type="match status" value="1"/>
</dbReference>
<dbReference type="PANTHER" id="PTHR42648">
    <property type="entry name" value="TRANSPOSASE, PUTATIVE-RELATED"/>
    <property type="match status" value="1"/>
</dbReference>
<keyword evidence="2" id="KW-0479">Metal-binding</keyword>
<dbReference type="InterPro" id="IPR039537">
    <property type="entry name" value="Retrotran_Ty1/copia-like"/>
</dbReference>
<accession>A0ABQ9HNS6</accession>
<keyword evidence="8" id="KW-0239">DNA-directed DNA polymerase</keyword>
<keyword evidence="1" id="KW-0540">Nuclease</keyword>
<name>A0ABQ9HNS6_9NEOP</name>
<keyword evidence="12" id="KW-1185">Reference proteome</keyword>
<dbReference type="InterPro" id="IPR036397">
    <property type="entry name" value="RNaseH_sf"/>
</dbReference>
<comment type="caution">
    <text evidence="11">The sequence shown here is derived from an EMBL/GenBank/DDBJ whole genome shotgun (WGS) entry which is preliminary data.</text>
</comment>
<dbReference type="PANTHER" id="PTHR42648:SF11">
    <property type="entry name" value="TRANSPOSON TY4-P GAG-POL POLYPROTEIN"/>
    <property type="match status" value="1"/>
</dbReference>
<reference evidence="11 12" key="1">
    <citation type="submission" date="2023-02" db="EMBL/GenBank/DDBJ databases">
        <title>LHISI_Scaffold_Assembly.</title>
        <authorList>
            <person name="Stuart O.P."/>
            <person name="Cleave R."/>
            <person name="Magrath M.J.L."/>
            <person name="Mikheyev A.S."/>
        </authorList>
    </citation>
    <scope>NUCLEOTIDE SEQUENCE [LARGE SCALE GENOMIC DNA]</scope>
    <source>
        <strain evidence="11">Daus_M_001</strain>
        <tissue evidence="11">Leg muscle</tissue>
    </source>
</reference>
<keyword evidence="4" id="KW-0378">Hydrolase</keyword>
<evidence type="ECO:0000256" key="7">
    <source>
        <dbReference type="ARBA" id="ARBA00022918"/>
    </source>
</evidence>
<keyword evidence="7" id="KW-0695">RNA-directed DNA polymerase</keyword>
<organism evidence="11 12">
    <name type="scientific">Dryococelus australis</name>
    <dbReference type="NCBI Taxonomy" id="614101"/>
    <lineage>
        <taxon>Eukaryota</taxon>
        <taxon>Metazoa</taxon>
        <taxon>Ecdysozoa</taxon>
        <taxon>Arthropoda</taxon>
        <taxon>Hexapoda</taxon>
        <taxon>Insecta</taxon>
        <taxon>Pterygota</taxon>
        <taxon>Neoptera</taxon>
        <taxon>Polyneoptera</taxon>
        <taxon>Phasmatodea</taxon>
        <taxon>Verophasmatodea</taxon>
        <taxon>Anareolatae</taxon>
        <taxon>Phasmatidae</taxon>
        <taxon>Eurycanthinae</taxon>
        <taxon>Dryococelus</taxon>
    </lineage>
</organism>
<feature type="region of interest" description="Disordered" evidence="10">
    <location>
        <begin position="70"/>
        <end position="90"/>
    </location>
</feature>
<evidence type="ECO:0000313" key="12">
    <source>
        <dbReference type="Proteomes" id="UP001159363"/>
    </source>
</evidence>
<evidence type="ECO:0000256" key="6">
    <source>
        <dbReference type="ARBA" id="ARBA00022908"/>
    </source>
</evidence>
<evidence type="ECO:0000256" key="8">
    <source>
        <dbReference type="ARBA" id="ARBA00022932"/>
    </source>
</evidence>
<evidence type="ECO:0000256" key="3">
    <source>
        <dbReference type="ARBA" id="ARBA00022759"/>
    </source>
</evidence>
<evidence type="ECO:0000256" key="4">
    <source>
        <dbReference type="ARBA" id="ARBA00022801"/>
    </source>
</evidence>
<keyword evidence="8" id="KW-0808">Transferase</keyword>
<evidence type="ECO:0000256" key="1">
    <source>
        <dbReference type="ARBA" id="ARBA00022722"/>
    </source>
</evidence>
<keyword evidence="3" id="KW-0255">Endonuclease</keyword>
<keyword evidence="8" id="KW-0548">Nucleotidyltransferase</keyword>
<keyword evidence="9" id="KW-0233">DNA recombination</keyword>
<gene>
    <name evidence="11" type="ORF">PR048_012240</name>
</gene>
<dbReference type="EMBL" id="JARBHB010000004">
    <property type="protein sequence ID" value="KAJ8886034.1"/>
    <property type="molecule type" value="Genomic_DNA"/>
</dbReference>
<evidence type="ECO:0000256" key="5">
    <source>
        <dbReference type="ARBA" id="ARBA00022842"/>
    </source>
</evidence>
<evidence type="ECO:0000256" key="9">
    <source>
        <dbReference type="ARBA" id="ARBA00023172"/>
    </source>
</evidence>
<keyword evidence="5" id="KW-0460">Magnesium</keyword>
<evidence type="ECO:0000256" key="2">
    <source>
        <dbReference type="ARBA" id="ARBA00022723"/>
    </source>
</evidence>
<sequence>MADGISFSREKDGQCIACLEGKQSWKPFKGVGRKRNGLAERTNRTLVEKTRYMMKKAGSDEKMCTKDVNTAAYLENRSPDKATGAKTPEE</sequence>
<protein>
    <recommendedName>
        <fullName evidence="13">Integrase catalytic domain-containing protein</fullName>
    </recommendedName>
</protein>
<evidence type="ECO:0008006" key="13">
    <source>
        <dbReference type="Google" id="ProtNLM"/>
    </source>
</evidence>
<evidence type="ECO:0000256" key="10">
    <source>
        <dbReference type="SAM" id="MobiDB-lite"/>
    </source>
</evidence>
<proteinExistence type="predicted"/>
<dbReference type="InterPro" id="IPR012337">
    <property type="entry name" value="RNaseH-like_sf"/>
</dbReference>
<dbReference type="Proteomes" id="UP001159363">
    <property type="component" value="Chromosome X"/>
</dbReference>
<evidence type="ECO:0000313" key="11">
    <source>
        <dbReference type="EMBL" id="KAJ8886034.1"/>
    </source>
</evidence>
<dbReference type="SUPFAM" id="SSF53098">
    <property type="entry name" value="Ribonuclease H-like"/>
    <property type="match status" value="1"/>
</dbReference>